<evidence type="ECO:0000259" key="1">
    <source>
        <dbReference type="SMART" id="SM00382"/>
    </source>
</evidence>
<dbReference type="CDD" id="cd18809">
    <property type="entry name" value="SF1_C_RecD"/>
    <property type="match status" value="1"/>
</dbReference>
<keyword evidence="3" id="KW-1185">Reference proteome</keyword>
<dbReference type="InterPro" id="IPR051055">
    <property type="entry name" value="PIF1_helicase"/>
</dbReference>
<sequence length="705" mass="80565">MRHLFELLEHTNRSVFLTGRAGTGKTTFLQNFVRKTGKKFAIVAPTGIAAINAGGTTIHSMFGLPLTTFVPTVEYVDRNEAINIPNLLPHFKYRRDKLKLLRTLEILIIDEVSMLRCDILDMMDLALRTARKSPLRFGGLQMLFIGDLYQLPPVVRPENERMLQTFYNAPFFFEAKALEGLHLLTVSLTTVYRQTDLVFLTMLNAIRDSDLENINFDLLHSRYQPDFDPEEFYVHLVSHNYMADAINKQKLRALKGKSHIYKAKVWGEFKPNLFPNEEELELKEGAQIMFIRNDKDESKRFYNGKLATITELRDEEVKVLPQDETRELTIERETWENKKYFIDQENKVAEDVIGSYEQFPFKLAWAVTIHKSQGLTFDKVIIDAGKSFTSGQVYVALSRCRTLEGIVLKTKIPAQAIINDARIQLFQQDTDAGNQIAAIVAAEQYKYVGNKLLQKLNTQELLTEAEAWEAAIQESTVIDKTETLPVAQQLMEDLKALETVYGKFAAFLNHRLEHYTQAPGEWLPIEEKSKGAVAFFFKNIDEKVFIPAKECYAETKGSKGLKAYNEVLKGLIDSIASYLSILKDARLLDTVLMEGEALVVEKAVSKKPTHIISFQLFEEGKSPDEIAALRSLAKGTILGHLAKMAAVGVLALDRLFNQEDIKLFEARFKQQNFKTITEWKQALPDSWDYNEIRILVNHYTYKTSR</sequence>
<dbReference type="InterPro" id="IPR027785">
    <property type="entry name" value="UvrD-like_helicase_C"/>
</dbReference>
<proteinExistence type="predicted"/>
<name>A0ABZ0W4P7_9BACT</name>
<dbReference type="SUPFAM" id="SSF52540">
    <property type="entry name" value="P-loop containing nucleoside triphosphate hydrolases"/>
    <property type="match status" value="2"/>
</dbReference>
<dbReference type="Pfam" id="PF05970">
    <property type="entry name" value="PIF1"/>
    <property type="match status" value="1"/>
</dbReference>
<dbReference type="Pfam" id="PF13538">
    <property type="entry name" value="UvrD_C_2"/>
    <property type="match status" value="1"/>
</dbReference>
<dbReference type="Proteomes" id="UP001325680">
    <property type="component" value="Chromosome"/>
</dbReference>
<dbReference type="RefSeq" id="WP_114791828.1">
    <property type="nucleotide sequence ID" value="NZ_CP139960.1"/>
</dbReference>
<dbReference type="EMBL" id="CP139960">
    <property type="protein sequence ID" value="WQD37080.1"/>
    <property type="molecule type" value="Genomic_DNA"/>
</dbReference>
<dbReference type="PANTHER" id="PTHR47642">
    <property type="entry name" value="ATP-DEPENDENT DNA HELICASE"/>
    <property type="match status" value="1"/>
</dbReference>
<dbReference type="InterPro" id="IPR003593">
    <property type="entry name" value="AAA+_ATPase"/>
</dbReference>
<evidence type="ECO:0000313" key="2">
    <source>
        <dbReference type="EMBL" id="WQD37080.1"/>
    </source>
</evidence>
<dbReference type="InterPro" id="IPR027417">
    <property type="entry name" value="P-loop_NTPase"/>
</dbReference>
<dbReference type="PANTHER" id="PTHR47642:SF5">
    <property type="entry name" value="ATP-DEPENDENT DNA HELICASE"/>
    <property type="match status" value="1"/>
</dbReference>
<dbReference type="Pfam" id="PF14493">
    <property type="entry name" value="HTH_40"/>
    <property type="match status" value="1"/>
</dbReference>
<feature type="domain" description="AAA+ ATPase" evidence="1">
    <location>
        <begin position="11"/>
        <end position="217"/>
    </location>
</feature>
<dbReference type="InterPro" id="IPR010285">
    <property type="entry name" value="DNA_helicase_pif1-like_DEAD"/>
</dbReference>
<organism evidence="2 3">
    <name type="scientific">Niabella yanshanensis</name>
    <dbReference type="NCBI Taxonomy" id="577386"/>
    <lineage>
        <taxon>Bacteria</taxon>
        <taxon>Pseudomonadati</taxon>
        <taxon>Bacteroidota</taxon>
        <taxon>Chitinophagia</taxon>
        <taxon>Chitinophagales</taxon>
        <taxon>Chitinophagaceae</taxon>
        <taxon>Niabella</taxon>
    </lineage>
</organism>
<dbReference type="SMART" id="SM00382">
    <property type="entry name" value="AAA"/>
    <property type="match status" value="1"/>
</dbReference>
<dbReference type="Gene3D" id="3.40.50.300">
    <property type="entry name" value="P-loop containing nucleotide triphosphate hydrolases"/>
    <property type="match status" value="2"/>
</dbReference>
<protein>
    <submittedName>
        <fullName evidence="2">Helix-turn-helix domain-containing protein</fullName>
    </submittedName>
</protein>
<dbReference type="InterPro" id="IPR029491">
    <property type="entry name" value="Helicase_HTH"/>
</dbReference>
<accession>A0ABZ0W4P7</accession>
<evidence type="ECO:0000313" key="3">
    <source>
        <dbReference type="Proteomes" id="UP001325680"/>
    </source>
</evidence>
<gene>
    <name evidence="2" type="ORF">U0035_15515</name>
</gene>
<reference evidence="2 3" key="1">
    <citation type="submission" date="2023-12" db="EMBL/GenBank/DDBJ databases">
        <title>Genome sequencing and assembly of bacterial species from a model synthetic community.</title>
        <authorList>
            <person name="Hogle S.L."/>
        </authorList>
    </citation>
    <scope>NUCLEOTIDE SEQUENCE [LARGE SCALE GENOMIC DNA]</scope>
    <source>
        <strain evidence="2 3">HAMBI_3031</strain>
    </source>
</reference>